<gene>
    <name evidence="1" type="ORF">HycuGV_00038</name>
</gene>
<organism evidence="1 2">
    <name type="scientific">Hyphantria cunea granulovirus</name>
    <dbReference type="NCBI Taxonomy" id="307448"/>
    <lineage>
        <taxon>Viruses</taxon>
        <taxon>Viruses incertae sedis</taxon>
        <taxon>Naldaviricetes</taxon>
        <taxon>Lefavirales</taxon>
        <taxon>Baculoviridae</taxon>
        <taxon>Betabaculovirus</taxon>
        <taxon>Betabaculovirus hycuneae</taxon>
    </lineage>
</organism>
<proteinExistence type="predicted"/>
<accession>A0AAE6D0B5</accession>
<dbReference type="Proteomes" id="UP000831479">
    <property type="component" value="Segment"/>
</dbReference>
<name>A0AAE6D0B5_9BBAC</name>
<dbReference type="EMBL" id="MH923363">
    <property type="protein sequence ID" value="QBQ01591.1"/>
    <property type="molecule type" value="Genomic_DNA"/>
</dbReference>
<reference evidence="1" key="1">
    <citation type="journal article" date="2019" name="Genomics">
        <title>Genome sequence analysis and organization of the Hyphantria cunea granulovirus (HycuGV-Hc1) from Turkey.</title>
        <authorList>
            <person name="Gencer D."/>
            <person name="Bayramoglu Z."/>
            <person name="Nalcacioglu R."/>
            <person name="Demirbag Z."/>
            <person name="Demir I."/>
        </authorList>
    </citation>
    <scope>NUCLEOTIDE SEQUENCE</scope>
    <source>
        <strain evidence="1">Hc1</strain>
    </source>
</reference>
<keyword evidence="2" id="KW-1185">Reference proteome</keyword>
<dbReference type="Pfam" id="PF04631">
    <property type="entry name" value="PIF2"/>
    <property type="match status" value="1"/>
</dbReference>
<protein>
    <submittedName>
        <fullName evidence="1">Pif-2</fullName>
    </submittedName>
</protein>
<dbReference type="InterPro" id="IPR006725">
    <property type="entry name" value="PIF2"/>
</dbReference>
<sequence>MLYWLLAFLFILLLFIMFQPLHNTVERMRKQVEDREMLMNDPNFRQQMANRRYAPLHTLPNVVINNTFDMVDDSSSCFSAPTLVTQTKKSTFDCASVCNHEDAAYFFVNTNDRFVVNGVRLAPGGYCTTSSIPRSCNTETSIILHSMNQWSCIAEDPRYFAGPANMVQVAGRQHSEQISGDQIIKNVLWDNLLNREVDINTNTFRRSWDETLVDGTRRFVVHCNGLDRRHNEMFVNPFNPIECLPNVCTNVNYAHRSVRPNFVDGVCECGDVNVTRMEHIIEGDRTSLCAGVLNRSRPATNSYDFRVPCIALDTPVSLFNPDHLMCPPEVFNQNTDFAYTFTLRGVTVMSGNGIDEPTWQLWMDTRTRINWNTR</sequence>
<evidence type="ECO:0000313" key="2">
    <source>
        <dbReference type="Proteomes" id="UP000831479"/>
    </source>
</evidence>
<evidence type="ECO:0000313" key="1">
    <source>
        <dbReference type="EMBL" id="QBQ01591.1"/>
    </source>
</evidence>